<evidence type="ECO:0000313" key="1">
    <source>
        <dbReference type="EMBL" id="MBB6081853.1"/>
    </source>
</evidence>
<dbReference type="AlphaFoldDB" id="A0A7W9TL33"/>
<comment type="caution">
    <text evidence="1">The sequence shown here is derived from an EMBL/GenBank/DDBJ whole genome shotgun (WGS) entry which is preliminary data.</text>
</comment>
<dbReference type="EMBL" id="JACHGV010000023">
    <property type="protein sequence ID" value="MBB6081853.1"/>
    <property type="molecule type" value="Genomic_DNA"/>
</dbReference>
<gene>
    <name evidence="1" type="ORF">HNR57_007816</name>
</gene>
<reference evidence="1 2" key="1">
    <citation type="submission" date="2020-08" db="EMBL/GenBank/DDBJ databases">
        <title>Genomic Encyclopedia of Type Strains, Phase IV (KMG-IV): sequencing the most valuable type-strain genomes for metagenomic binning, comparative biology and taxonomic classification.</title>
        <authorList>
            <person name="Goeker M."/>
        </authorList>
    </citation>
    <scope>NUCLEOTIDE SEQUENCE [LARGE SCALE GENOMIC DNA]</scope>
    <source>
        <strain evidence="1 2">DSM 43350</strain>
    </source>
</reference>
<protein>
    <submittedName>
        <fullName evidence="1">Uncharacterized protein</fullName>
    </submittedName>
</protein>
<sequence length="40" mass="4495">MQRRSIRNDHLASPWLGTLHAFLCAKVSGAKEDTSVTRLK</sequence>
<dbReference type="Proteomes" id="UP000591537">
    <property type="component" value="Unassembled WGS sequence"/>
</dbReference>
<evidence type="ECO:0000313" key="2">
    <source>
        <dbReference type="Proteomes" id="UP000591537"/>
    </source>
</evidence>
<organism evidence="1 2">
    <name type="scientific">Streptomyces paradoxus</name>
    <dbReference type="NCBI Taxonomy" id="66375"/>
    <lineage>
        <taxon>Bacteria</taxon>
        <taxon>Bacillati</taxon>
        <taxon>Actinomycetota</taxon>
        <taxon>Actinomycetes</taxon>
        <taxon>Kitasatosporales</taxon>
        <taxon>Streptomycetaceae</taxon>
        <taxon>Streptomyces</taxon>
    </lineage>
</organism>
<name>A0A7W9TL33_9ACTN</name>
<keyword evidence="2" id="KW-1185">Reference proteome</keyword>
<accession>A0A7W9TL33</accession>
<proteinExistence type="predicted"/>